<feature type="chain" id="PRO_5010380936" evidence="3">
    <location>
        <begin position="22"/>
        <end position="293"/>
    </location>
</feature>
<dbReference type="AlphaFoldDB" id="A0A1H3A7S4"/>
<dbReference type="Proteomes" id="UP000183400">
    <property type="component" value="Unassembled WGS sequence"/>
</dbReference>
<evidence type="ECO:0000256" key="2">
    <source>
        <dbReference type="SAM" id="Phobius"/>
    </source>
</evidence>
<feature type="signal peptide" evidence="3">
    <location>
        <begin position="1"/>
        <end position="21"/>
    </location>
</feature>
<dbReference type="EMBL" id="FNNP01000004">
    <property type="protein sequence ID" value="SDX25348.1"/>
    <property type="molecule type" value="Genomic_DNA"/>
</dbReference>
<protein>
    <submittedName>
        <fullName evidence="4">VPLPA-CTERM protein sorting domain-containing protein</fullName>
    </submittedName>
</protein>
<evidence type="ECO:0000313" key="4">
    <source>
        <dbReference type="EMBL" id="SDX25348.1"/>
    </source>
</evidence>
<keyword evidence="2" id="KW-1133">Transmembrane helix</keyword>
<keyword evidence="3" id="KW-0732">Signal</keyword>
<evidence type="ECO:0000313" key="5">
    <source>
        <dbReference type="Proteomes" id="UP000183400"/>
    </source>
</evidence>
<feature type="transmembrane region" description="Helical" evidence="2">
    <location>
        <begin position="268"/>
        <end position="287"/>
    </location>
</feature>
<reference evidence="5" key="1">
    <citation type="submission" date="2016-10" db="EMBL/GenBank/DDBJ databases">
        <authorList>
            <person name="Varghese N."/>
            <person name="Submissions S."/>
        </authorList>
    </citation>
    <scope>NUCLEOTIDE SEQUENCE [LARGE SCALE GENOMIC DNA]</scope>
    <source>
        <strain evidence="5">DSM 27839</strain>
    </source>
</reference>
<sequence>MVSRVSLVAIAALIMPAATFAATVTFEVEITGVTRAEEYFVRTYSNGSTIDDSRAAAISASGTASFTIDTDLLDTRTIIGSGQNTYLEYTSRPDNASSAVEPTSLTTLRQTAPTTNGPEDSNYSNNHLSWSTVYAQGSRDGYYYDSLSIGNSTSAKNIRTGPRDHEVLSESFHFGLATNASWDGTNAPFQPSEVAEHSLTGLLELLGYYYSNSDSGTLYFSSRLIDQTDYDTVNSATGSRLFMSTRLARVFVDGIEQDLGTLGQVSPVPLPAGAPLLIGGLGFFALIRRKRKA</sequence>
<proteinExistence type="predicted"/>
<keyword evidence="2" id="KW-0472">Membrane</keyword>
<dbReference type="NCBIfam" id="TIGR03370">
    <property type="entry name" value="VPLPA-CTERM"/>
    <property type="match status" value="1"/>
</dbReference>
<evidence type="ECO:0000256" key="1">
    <source>
        <dbReference type="SAM" id="MobiDB-lite"/>
    </source>
</evidence>
<keyword evidence="2" id="KW-0812">Transmembrane</keyword>
<accession>A0A1H3A7S4</accession>
<name>A0A1H3A7S4_9RHOB</name>
<gene>
    <name evidence="4" type="ORF">SAMN05444358_10465</name>
</gene>
<dbReference type="InterPro" id="IPR022472">
    <property type="entry name" value="VPLPA-CTERM"/>
</dbReference>
<keyword evidence="5" id="KW-1185">Reference proteome</keyword>
<dbReference type="RefSeq" id="WP_083347754.1">
    <property type="nucleotide sequence ID" value="NZ_FNNP01000004.1"/>
</dbReference>
<organism evidence="4 5">
    <name type="scientific">Ruegeria halocynthiae</name>
    <dbReference type="NCBI Taxonomy" id="985054"/>
    <lineage>
        <taxon>Bacteria</taxon>
        <taxon>Pseudomonadati</taxon>
        <taxon>Pseudomonadota</taxon>
        <taxon>Alphaproteobacteria</taxon>
        <taxon>Rhodobacterales</taxon>
        <taxon>Roseobacteraceae</taxon>
        <taxon>Ruegeria</taxon>
    </lineage>
</organism>
<evidence type="ECO:0000256" key="3">
    <source>
        <dbReference type="SAM" id="SignalP"/>
    </source>
</evidence>
<feature type="region of interest" description="Disordered" evidence="1">
    <location>
        <begin position="90"/>
        <end position="126"/>
    </location>
</feature>